<evidence type="ECO:0000313" key="1">
    <source>
        <dbReference type="EMBL" id="SVB53046.1"/>
    </source>
</evidence>
<gene>
    <name evidence="1" type="ORF">METZ01_LOCUS205900</name>
</gene>
<dbReference type="EMBL" id="UINC01045821">
    <property type="protein sequence ID" value="SVB53046.1"/>
    <property type="molecule type" value="Genomic_DNA"/>
</dbReference>
<protein>
    <submittedName>
        <fullName evidence="1">Uncharacterized protein</fullName>
    </submittedName>
</protein>
<proteinExistence type="predicted"/>
<name>A0A382EQH5_9ZZZZ</name>
<feature type="non-terminal residue" evidence="1">
    <location>
        <position position="1"/>
    </location>
</feature>
<reference evidence="1" key="1">
    <citation type="submission" date="2018-05" db="EMBL/GenBank/DDBJ databases">
        <authorList>
            <person name="Lanie J.A."/>
            <person name="Ng W.-L."/>
            <person name="Kazmierczak K.M."/>
            <person name="Andrzejewski T.M."/>
            <person name="Davidsen T.M."/>
            <person name="Wayne K.J."/>
            <person name="Tettelin H."/>
            <person name="Glass J.I."/>
            <person name="Rusch D."/>
            <person name="Podicherti R."/>
            <person name="Tsui H.-C.T."/>
            <person name="Winkler M.E."/>
        </authorList>
    </citation>
    <scope>NUCLEOTIDE SEQUENCE</scope>
</reference>
<dbReference type="AlphaFoldDB" id="A0A382EQH5"/>
<sequence length="246" mass="28317">ILPKKIKFLTPNYDNILPGFDSFEAIAFRGFEVYITLEIRFPDSMGAVLARGHIDERTLDVTIPEQNLIELAVPLFVDNMSYESLVIDQNTVYAFFETNGESLVNDPYALAYSLPLTGTLKTFPMFPLEYRIADATRLDSRKHFWVINYFYPGDRETIRPSKDILAVKHGEGPTHSVSDRVERLVEFRLKDKKIDLTKRAPLELRLEGEKTSRKWEALVRYDNEGFLIATDKYPTTILAFVPFSSH</sequence>
<accession>A0A382EQH5</accession>
<organism evidence="1">
    <name type="scientific">marine metagenome</name>
    <dbReference type="NCBI Taxonomy" id="408172"/>
    <lineage>
        <taxon>unclassified sequences</taxon>
        <taxon>metagenomes</taxon>
        <taxon>ecological metagenomes</taxon>
    </lineage>
</organism>